<evidence type="ECO:0000256" key="1">
    <source>
        <dbReference type="SAM" id="Phobius"/>
    </source>
</evidence>
<evidence type="ECO:0000313" key="3">
    <source>
        <dbReference type="WBParaSite" id="ACRNAN_scaffold2206.g30647.t1"/>
    </source>
</evidence>
<dbReference type="WBParaSite" id="ACRNAN_scaffold2206.g30647.t1">
    <property type="protein sequence ID" value="ACRNAN_scaffold2206.g30647.t1"/>
    <property type="gene ID" value="ACRNAN_scaffold2206.g30647"/>
</dbReference>
<keyword evidence="2" id="KW-1185">Reference proteome</keyword>
<name>A0A914DBP8_9BILA</name>
<protein>
    <submittedName>
        <fullName evidence="3">Uncharacterized protein</fullName>
    </submittedName>
</protein>
<proteinExistence type="predicted"/>
<evidence type="ECO:0000313" key="2">
    <source>
        <dbReference type="Proteomes" id="UP000887540"/>
    </source>
</evidence>
<dbReference type="Proteomes" id="UP000887540">
    <property type="component" value="Unplaced"/>
</dbReference>
<accession>A0A914DBP8</accession>
<keyword evidence="1" id="KW-1133">Transmembrane helix</keyword>
<reference evidence="3" key="1">
    <citation type="submission" date="2022-11" db="UniProtKB">
        <authorList>
            <consortium name="WormBaseParasite"/>
        </authorList>
    </citation>
    <scope>IDENTIFICATION</scope>
</reference>
<feature type="transmembrane region" description="Helical" evidence="1">
    <location>
        <begin position="93"/>
        <end position="110"/>
    </location>
</feature>
<organism evidence="2 3">
    <name type="scientific">Acrobeloides nanus</name>
    <dbReference type="NCBI Taxonomy" id="290746"/>
    <lineage>
        <taxon>Eukaryota</taxon>
        <taxon>Metazoa</taxon>
        <taxon>Ecdysozoa</taxon>
        <taxon>Nematoda</taxon>
        <taxon>Chromadorea</taxon>
        <taxon>Rhabditida</taxon>
        <taxon>Tylenchina</taxon>
        <taxon>Cephalobomorpha</taxon>
        <taxon>Cephaloboidea</taxon>
        <taxon>Cephalobidae</taxon>
        <taxon>Acrobeloides</taxon>
    </lineage>
</organism>
<keyword evidence="1" id="KW-0472">Membrane</keyword>
<dbReference type="AlphaFoldDB" id="A0A914DBP8"/>
<keyword evidence="1" id="KW-0812">Transmembrane</keyword>
<sequence length="141" mass="15581">MHVCRCCDDDLSSKQFSSLHHLTWPLSRRKPAHNASPEPAVRLDSIRQLESQTTQAADEFSSPRLPSPSSFLSFVGGAATNRTTQIVGESSRVVSPIGSLLLLFFVFFIPETPHILHEKSSLDVDDVSTFAFSYPPNQPPN</sequence>